<sequence>MVVADPNAGQDTEVERSRALFTGKGSTHQQKQSSWTAWGSGGSVRPSQVHRRVPKPEAVPLDCRELGTPVSPQTAAVLLDRRGLGSPAQHARLTNVPRDTEGRGSPPRLQGGQERSSRRNGTATGEALQENRKLGDRSGPPGQQEHRNRSGPPGETEQQQERPSRKTRSSGTGVALQGNRNTGTGANTKEPKQAPTLDQRTDSQHEQTPRH</sequence>
<reference evidence="2 3" key="1">
    <citation type="submission" date="2019-04" db="EMBL/GenBank/DDBJ databases">
        <title>Chromosome genome assembly for Takifugu flavidus.</title>
        <authorList>
            <person name="Xiao S."/>
        </authorList>
    </citation>
    <scope>NUCLEOTIDE SEQUENCE [LARGE SCALE GENOMIC DNA]</scope>
    <source>
        <strain evidence="2">HTHZ2018</strain>
        <tissue evidence="2">Muscle</tissue>
    </source>
</reference>
<feature type="compositionally biased region" description="Basic and acidic residues" evidence="1">
    <location>
        <begin position="199"/>
        <end position="211"/>
    </location>
</feature>
<accession>A0A5C6NAK0</accession>
<keyword evidence="3" id="KW-1185">Reference proteome</keyword>
<feature type="region of interest" description="Disordered" evidence="1">
    <location>
        <begin position="21"/>
        <end position="211"/>
    </location>
</feature>
<evidence type="ECO:0000256" key="1">
    <source>
        <dbReference type="SAM" id="MobiDB-lite"/>
    </source>
</evidence>
<protein>
    <submittedName>
        <fullName evidence="2">Uncharacterized protein</fullName>
    </submittedName>
</protein>
<name>A0A5C6NAK0_9TELE</name>
<organism evidence="2 3">
    <name type="scientific">Takifugu flavidus</name>
    <name type="common">sansaifugu</name>
    <dbReference type="NCBI Taxonomy" id="433684"/>
    <lineage>
        <taxon>Eukaryota</taxon>
        <taxon>Metazoa</taxon>
        <taxon>Chordata</taxon>
        <taxon>Craniata</taxon>
        <taxon>Vertebrata</taxon>
        <taxon>Euteleostomi</taxon>
        <taxon>Actinopterygii</taxon>
        <taxon>Neopterygii</taxon>
        <taxon>Teleostei</taxon>
        <taxon>Neoteleostei</taxon>
        <taxon>Acanthomorphata</taxon>
        <taxon>Eupercaria</taxon>
        <taxon>Tetraodontiformes</taxon>
        <taxon>Tetradontoidea</taxon>
        <taxon>Tetraodontidae</taxon>
        <taxon>Takifugu</taxon>
    </lineage>
</organism>
<feature type="compositionally biased region" description="Polar residues" evidence="1">
    <location>
        <begin position="178"/>
        <end position="187"/>
    </location>
</feature>
<dbReference type="AlphaFoldDB" id="A0A5C6NAK0"/>
<dbReference type="Proteomes" id="UP000324091">
    <property type="component" value="Chromosome 3"/>
</dbReference>
<evidence type="ECO:0000313" key="3">
    <source>
        <dbReference type="Proteomes" id="UP000324091"/>
    </source>
</evidence>
<feature type="compositionally biased region" description="Polar residues" evidence="1">
    <location>
        <begin position="24"/>
        <end position="37"/>
    </location>
</feature>
<gene>
    <name evidence="2" type="ORF">D4764_03G0011410</name>
</gene>
<evidence type="ECO:0000313" key="2">
    <source>
        <dbReference type="EMBL" id="TWW64133.1"/>
    </source>
</evidence>
<proteinExistence type="predicted"/>
<dbReference type="EMBL" id="RHFK02000016">
    <property type="protein sequence ID" value="TWW64133.1"/>
    <property type="molecule type" value="Genomic_DNA"/>
</dbReference>
<comment type="caution">
    <text evidence="2">The sequence shown here is derived from an EMBL/GenBank/DDBJ whole genome shotgun (WGS) entry which is preliminary data.</text>
</comment>